<dbReference type="Pfam" id="PF00582">
    <property type="entry name" value="Usp"/>
    <property type="match status" value="1"/>
</dbReference>
<proteinExistence type="predicted"/>
<dbReference type="EMBL" id="UYSG01011243">
    <property type="protein sequence ID" value="VDL61558.1"/>
    <property type="molecule type" value="Genomic_DNA"/>
</dbReference>
<dbReference type="OrthoDB" id="843225at2759"/>
<organism evidence="4">
    <name type="scientific">Hymenolepis diminuta</name>
    <name type="common">Rat tapeworm</name>
    <dbReference type="NCBI Taxonomy" id="6216"/>
    <lineage>
        <taxon>Eukaryota</taxon>
        <taxon>Metazoa</taxon>
        <taxon>Spiralia</taxon>
        <taxon>Lophotrochozoa</taxon>
        <taxon>Platyhelminthes</taxon>
        <taxon>Cestoda</taxon>
        <taxon>Eucestoda</taxon>
        <taxon>Cyclophyllidea</taxon>
        <taxon>Hymenolepididae</taxon>
        <taxon>Hymenolepis</taxon>
    </lineage>
</organism>
<evidence type="ECO:0000313" key="4">
    <source>
        <dbReference type="WBParaSite" id="HDID_0000924201-mRNA-1"/>
    </source>
</evidence>
<dbReference type="PRINTS" id="PR01438">
    <property type="entry name" value="UNVRSLSTRESS"/>
</dbReference>
<reference evidence="2 3" key="2">
    <citation type="submission" date="2018-11" db="EMBL/GenBank/DDBJ databases">
        <authorList>
            <consortium name="Pathogen Informatics"/>
        </authorList>
    </citation>
    <scope>NUCLEOTIDE SEQUENCE [LARGE SCALE GENOMIC DNA]</scope>
</reference>
<dbReference type="CDD" id="cd23659">
    <property type="entry name" value="USP_At3g01520-like"/>
    <property type="match status" value="1"/>
</dbReference>
<feature type="domain" description="UspA" evidence="1">
    <location>
        <begin position="19"/>
        <end position="168"/>
    </location>
</feature>
<dbReference type="STRING" id="6216.A0A0R3SUQ2"/>
<dbReference type="SUPFAM" id="SSF52402">
    <property type="entry name" value="Adenine nucleotide alpha hydrolases-like"/>
    <property type="match status" value="1"/>
</dbReference>
<dbReference type="AlphaFoldDB" id="A0A0R3SUQ2"/>
<protein>
    <submittedName>
        <fullName evidence="4">Usp domain-containing protein</fullName>
    </submittedName>
</protein>
<dbReference type="InterPro" id="IPR006015">
    <property type="entry name" value="Universal_stress_UspA"/>
</dbReference>
<evidence type="ECO:0000259" key="1">
    <source>
        <dbReference type="Pfam" id="PF00582"/>
    </source>
</evidence>
<sequence length="180" mass="19764">MSASEISTTTSTSAPTVEYRNVLIPIDASANCERAFIWYLENLKTDKDLIFFVHVIEPAYSSPAVGLAIESPPIMIDDMTRVMEESVVVGKKLGQKYMKMAKNAKLPFKAFLHIDTKPGAAIVRSATDHKAHLIVIGSRGLGAIKRTFLGSVSDYVVHNSHVPVAVIPPQHPAPHEHRDH</sequence>
<dbReference type="InterPro" id="IPR014729">
    <property type="entry name" value="Rossmann-like_a/b/a_fold"/>
</dbReference>
<dbReference type="Gene3D" id="3.40.50.620">
    <property type="entry name" value="HUPs"/>
    <property type="match status" value="1"/>
</dbReference>
<dbReference type="WBParaSite" id="HDID_0000924201-mRNA-1">
    <property type="protein sequence ID" value="HDID_0000924201-mRNA-1"/>
    <property type="gene ID" value="HDID_0000924201"/>
</dbReference>
<evidence type="ECO:0000313" key="3">
    <source>
        <dbReference type="Proteomes" id="UP000274504"/>
    </source>
</evidence>
<evidence type="ECO:0000313" key="2">
    <source>
        <dbReference type="EMBL" id="VDL61558.1"/>
    </source>
</evidence>
<dbReference type="Proteomes" id="UP000274504">
    <property type="component" value="Unassembled WGS sequence"/>
</dbReference>
<reference evidence="4" key="1">
    <citation type="submission" date="2017-02" db="UniProtKB">
        <authorList>
            <consortium name="WormBaseParasite"/>
        </authorList>
    </citation>
    <scope>IDENTIFICATION</scope>
</reference>
<dbReference type="PANTHER" id="PTHR46989:SF3">
    <property type="entry name" value="USPA DOMAIN-CONTAINING PROTEIN"/>
    <property type="match status" value="1"/>
</dbReference>
<gene>
    <name evidence="2" type="ORF">HDID_LOCUS9240</name>
</gene>
<dbReference type="PANTHER" id="PTHR46989">
    <property type="entry name" value="USP DOMAIN-CONTAINING PROTEIN"/>
    <property type="match status" value="1"/>
</dbReference>
<dbReference type="InterPro" id="IPR006016">
    <property type="entry name" value="UspA"/>
</dbReference>
<name>A0A0R3SUQ2_HYMDI</name>
<accession>A0A0R3SUQ2</accession>